<dbReference type="InterPro" id="IPR000941">
    <property type="entry name" value="Enolase"/>
</dbReference>
<keyword evidence="9 12" id="KW-0456">Lyase</keyword>
<dbReference type="UniPathway" id="UPA00109">
    <property type="reaction ID" value="UER00187"/>
</dbReference>
<keyword evidence="8" id="KW-0324">Glycolysis</keyword>
<evidence type="ECO:0000259" key="11">
    <source>
        <dbReference type="SMART" id="SM01192"/>
    </source>
</evidence>
<comment type="cofactor">
    <cofactor evidence="1">
        <name>Mg(2+)</name>
        <dbReference type="ChEBI" id="CHEBI:18420"/>
    </cofactor>
</comment>
<dbReference type="PRINTS" id="PR00148">
    <property type="entry name" value="ENOLASE"/>
</dbReference>
<evidence type="ECO:0000256" key="3">
    <source>
        <dbReference type="ARBA" id="ARBA00009604"/>
    </source>
</evidence>
<evidence type="ECO:0000256" key="8">
    <source>
        <dbReference type="ARBA" id="ARBA00023152"/>
    </source>
</evidence>
<evidence type="ECO:0000256" key="2">
    <source>
        <dbReference type="ARBA" id="ARBA00005031"/>
    </source>
</evidence>
<keyword evidence="7" id="KW-0460">Magnesium</keyword>
<comment type="caution">
    <text evidence="12">The sequence shown here is derived from an EMBL/GenBank/DDBJ whole genome shotgun (WGS) entry which is preliminary data.</text>
</comment>
<dbReference type="PANTHER" id="PTHR11902">
    <property type="entry name" value="ENOLASE"/>
    <property type="match status" value="1"/>
</dbReference>
<dbReference type="Gene3D" id="3.20.20.120">
    <property type="entry name" value="Enolase-like C-terminal domain"/>
    <property type="match status" value="1"/>
</dbReference>
<dbReference type="GO" id="GO:0006096">
    <property type="term" value="P:glycolytic process"/>
    <property type="evidence" value="ECO:0007669"/>
    <property type="project" value="UniProtKB-UniPathway"/>
</dbReference>
<proteinExistence type="inferred from homology"/>
<feature type="non-terminal residue" evidence="12">
    <location>
        <position position="1"/>
    </location>
</feature>
<evidence type="ECO:0000256" key="1">
    <source>
        <dbReference type="ARBA" id="ARBA00001946"/>
    </source>
</evidence>
<evidence type="ECO:0000313" key="12">
    <source>
        <dbReference type="EMBL" id="KJV08363.1"/>
    </source>
</evidence>
<dbReference type="PATRIC" id="fig|552518.3.peg.3806"/>
<comment type="function">
    <text evidence="10">Catalyzes the reversible conversion of 2-phosphoglycerate (2-PG) into phosphoenolpyruvate (PEP). It is essential for the degradation of carbohydrates via glycolysis.</text>
</comment>
<dbReference type="EC" id="4.2.1.11" evidence="4"/>
<keyword evidence="6" id="KW-0964">Secreted</keyword>
<name>A0A0F3IP91_9PROT</name>
<dbReference type="SUPFAM" id="SSF51604">
    <property type="entry name" value="Enolase C-terminal domain-like"/>
    <property type="match status" value="1"/>
</dbReference>
<dbReference type="PANTHER" id="PTHR11902:SF1">
    <property type="entry name" value="ENOLASE"/>
    <property type="match status" value="1"/>
</dbReference>
<reference evidence="12 13" key="1">
    <citation type="submission" date="2015-03" db="EMBL/GenBank/DDBJ databases">
        <title>Draft genome sequence of Elstera litoralis.</title>
        <authorList>
            <person name="Rahalkar M.C."/>
            <person name="Dhakephalkar P.K."/>
            <person name="Pore S.D."/>
            <person name="Arora P."/>
            <person name="Kapse N.G."/>
            <person name="Pandit P.S."/>
        </authorList>
    </citation>
    <scope>NUCLEOTIDE SEQUENCE [LARGE SCALE GENOMIC DNA]</scope>
    <source>
        <strain evidence="12 13">Dia-1</strain>
    </source>
</reference>
<dbReference type="EMBL" id="LAJY01000617">
    <property type="protein sequence ID" value="KJV08363.1"/>
    <property type="molecule type" value="Genomic_DNA"/>
</dbReference>
<comment type="similarity">
    <text evidence="3">Belongs to the enolase family.</text>
</comment>
<dbReference type="InterPro" id="IPR020809">
    <property type="entry name" value="Enolase_CS"/>
</dbReference>
<evidence type="ECO:0000256" key="5">
    <source>
        <dbReference type="ARBA" id="ARBA00017068"/>
    </source>
</evidence>
<gene>
    <name evidence="12" type="primary">eno</name>
    <name evidence="12" type="ORF">VZ95_18285</name>
</gene>
<dbReference type="InterPro" id="IPR020810">
    <property type="entry name" value="Enolase_C"/>
</dbReference>
<dbReference type="GO" id="GO:0004634">
    <property type="term" value="F:phosphopyruvate hydratase activity"/>
    <property type="evidence" value="ECO:0007669"/>
    <property type="project" value="UniProtKB-EC"/>
</dbReference>
<dbReference type="SMART" id="SM01192">
    <property type="entry name" value="Enolase_C"/>
    <property type="match status" value="1"/>
</dbReference>
<dbReference type="Pfam" id="PF00113">
    <property type="entry name" value="Enolase_C"/>
    <property type="match status" value="1"/>
</dbReference>
<evidence type="ECO:0000256" key="6">
    <source>
        <dbReference type="ARBA" id="ARBA00022525"/>
    </source>
</evidence>
<feature type="domain" description="Enolase C-terminal TIM barrel" evidence="11">
    <location>
        <begin position="1"/>
        <end position="180"/>
    </location>
</feature>
<dbReference type="AlphaFoldDB" id="A0A0F3IP91"/>
<evidence type="ECO:0000256" key="10">
    <source>
        <dbReference type="ARBA" id="ARBA00045763"/>
    </source>
</evidence>
<evidence type="ECO:0000256" key="4">
    <source>
        <dbReference type="ARBA" id="ARBA00012058"/>
    </source>
</evidence>
<protein>
    <recommendedName>
        <fullName evidence="5">Enolase</fullName>
        <ecNumber evidence="4">4.2.1.11</ecNumber>
    </recommendedName>
</protein>
<evidence type="ECO:0000256" key="7">
    <source>
        <dbReference type="ARBA" id="ARBA00022842"/>
    </source>
</evidence>
<evidence type="ECO:0000313" key="13">
    <source>
        <dbReference type="Proteomes" id="UP000033774"/>
    </source>
</evidence>
<dbReference type="InterPro" id="IPR036849">
    <property type="entry name" value="Enolase-like_C_sf"/>
</dbReference>
<dbReference type="Proteomes" id="UP000033774">
    <property type="component" value="Unassembled WGS sequence"/>
</dbReference>
<comment type="pathway">
    <text evidence="2">Carbohydrate degradation; glycolysis; pyruvate from D-glyceraldehyde 3-phosphate: step 4/5.</text>
</comment>
<evidence type="ECO:0000256" key="9">
    <source>
        <dbReference type="ARBA" id="ARBA00023239"/>
    </source>
</evidence>
<dbReference type="GO" id="GO:0000287">
    <property type="term" value="F:magnesium ion binding"/>
    <property type="evidence" value="ECO:0007669"/>
    <property type="project" value="InterPro"/>
</dbReference>
<dbReference type="PROSITE" id="PS00164">
    <property type="entry name" value="ENOLASE"/>
    <property type="match status" value="1"/>
</dbReference>
<dbReference type="GO" id="GO:0000015">
    <property type="term" value="C:phosphopyruvate hydratase complex"/>
    <property type="evidence" value="ECO:0007669"/>
    <property type="project" value="InterPro"/>
</dbReference>
<keyword evidence="13" id="KW-1185">Reference proteome</keyword>
<organism evidence="12 13">
    <name type="scientific">Elstera litoralis</name>
    <dbReference type="NCBI Taxonomy" id="552518"/>
    <lineage>
        <taxon>Bacteria</taxon>
        <taxon>Pseudomonadati</taxon>
        <taxon>Pseudomonadota</taxon>
        <taxon>Alphaproteobacteria</taxon>
        <taxon>Rhodospirillales</taxon>
        <taxon>Rhodospirillaceae</taxon>
        <taxon>Elstera</taxon>
    </lineage>
</organism>
<sequence>SEFFKGGLYKLDGEGKSLDAAGMVAFYEDLCARYPIISIEDGMAEDDWAGWKHLTDRLGSKVQLVGDDLFVTNPKRLAEGIEKGVANSILVKVNQIGTLSETLDAVEMAHRAGYTSILSHRSGETEDATIADLAVATNCGQIKTGSLSRSDRMAKYNQLIRIEEQLDTTARYLGRAAFKQR</sequence>
<accession>A0A0F3IP91</accession>